<protein>
    <recommendedName>
        <fullName evidence="3 7">Elongation factor Ts</fullName>
        <shortName evidence="7">EF-Ts</shortName>
    </recommendedName>
</protein>
<evidence type="ECO:0000256" key="5">
    <source>
        <dbReference type="ARBA" id="ARBA00022768"/>
    </source>
</evidence>
<keyword evidence="6 7" id="KW-0648">Protein biosynthesis</keyword>
<dbReference type="Gene3D" id="3.30.479.20">
    <property type="entry name" value="Elongation factor Ts, dimerisation domain"/>
    <property type="match status" value="2"/>
</dbReference>
<gene>
    <name evidence="7 11" type="primary">tsf</name>
    <name evidence="11" type="ORF">GCM10010995_04940</name>
</gene>
<organism evidence="11 12">
    <name type="scientific">Cysteiniphilum litorale</name>
    <dbReference type="NCBI Taxonomy" id="2056700"/>
    <lineage>
        <taxon>Bacteria</taxon>
        <taxon>Pseudomonadati</taxon>
        <taxon>Pseudomonadota</taxon>
        <taxon>Gammaproteobacteria</taxon>
        <taxon>Thiotrichales</taxon>
        <taxon>Fastidiosibacteraceae</taxon>
        <taxon>Cysteiniphilum</taxon>
    </lineage>
</organism>
<dbReference type="GO" id="GO:0005737">
    <property type="term" value="C:cytoplasm"/>
    <property type="evidence" value="ECO:0007669"/>
    <property type="project" value="UniProtKB-SubCell"/>
</dbReference>
<evidence type="ECO:0000256" key="1">
    <source>
        <dbReference type="ARBA" id="ARBA00004496"/>
    </source>
</evidence>
<comment type="similarity">
    <text evidence="2 7 8">Belongs to the EF-Ts family.</text>
</comment>
<dbReference type="InterPro" id="IPR009060">
    <property type="entry name" value="UBA-like_sf"/>
</dbReference>
<evidence type="ECO:0000313" key="11">
    <source>
        <dbReference type="EMBL" id="GGF90632.1"/>
    </source>
</evidence>
<evidence type="ECO:0000256" key="4">
    <source>
        <dbReference type="ARBA" id="ARBA00022490"/>
    </source>
</evidence>
<dbReference type="InterPro" id="IPR018101">
    <property type="entry name" value="Transl_elong_Ts_CS"/>
</dbReference>
<dbReference type="SUPFAM" id="SSF54713">
    <property type="entry name" value="Elongation factor Ts (EF-Ts), dimerisation domain"/>
    <property type="match status" value="2"/>
</dbReference>
<evidence type="ECO:0000256" key="6">
    <source>
        <dbReference type="ARBA" id="ARBA00022917"/>
    </source>
</evidence>
<reference evidence="11" key="2">
    <citation type="submission" date="2020-09" db="EMBL/GenBank/DDBJ databases">
        <authorList>
            <person name="Sun Q."/>
            <person name="Zhou Y."/>
        </authorList>
    </citation>
    <scope>NUCLEOTIDE SEQUENCE</scope>
    <source>
        <strain evidence="11">CGMCC 1.15758</strain>
    </source>
</reference>
<dbReference type="FunFam" id="1.10.286.20:FF:000001">
    <property type="entry name" value="Elongation factor Ts"/>
    <property type="match status" value="1"/>
</dbReference>
<dbReference type="RefSeq" id="WP_117001590.1">
    <property type="nucleotide sequence ID" value="NZ_BMJS01000003.1"/>
</dbReference>
<dbReference type="InterPro" id="IPR014039">
    <property type="entry name" value="Transl_elong_EFTs/EF1B_dimer"/>
</dbReference>
<dbReference type="NCBIfam" id="TIGR00116">
    <property type="entry name" value="tsf"/>
    <property type="match status" value="1"/>
</dbReference>
<dbReference type="Pfam" id="PF00889">
    <property type="entry name" value="EF_TS"/>
    <property type="match status" value="1"/>
</dbReference>
<accession>A0A8J2Z2W1</accession>
<evidence type="ECO:0000256" key="7">
    <source>
        <dbReference type="HAMAP-Rule" id="MF_00050"/>
    </source>
</evidence>
<dbReference type="GO" id="GO:0003746">
    <property type="term" value="F:translation elongation factor activity"/>
    <property type="evidence" value="ECO:0007669"/>
    <property type="project" value="UniProtKB-UniRule"/>
</dbReference>
<dbReference type="Gene3D" id="1.10.286.20">
    <property type="match status" value="1"/>
</dbReference>
<comment type="caution">
    <text evidence="11">The sequence shown here is derived from an EMBL/GenBank/DDBJ whole genome shotgun (WGS) entry which is preliminary data.</text>
</comment>
<keyword evidence="12" id="KW-1185">Reference proteome</keyword>
<feature type="domain" description="Translation elongation factor EFTs/EF1B dimerisation" evidence="10">
    <location>
        <begin position="71"/>
        <end position="270"/>
    </location>
</feature>
<dbReference type="InterPro" id="IPR001816">
    <property type="entry name" value="Transl_elong_EFTs/EF1B"/>
</dbReference>
<reference evidence="11" key="1">
    <citation type="journal article" date="2014" name="Int. J. Syst. Evol. Microbiol.">
        <title>Complete genome sequence of Corynebacterium casei LMG S-19264T (=DSM 44701T), isolated from a smear-ripened cheese.</title>
        <authorList>
            <consortium name="US DOE Joint Genome Institute (JGI-PGF)"/>
            <person name="Walter F."/>
            <person name="Albersmeier A."/>
            <person name="Kalinowski J."/>
            <person name="Ruckert C."/>
        </authorList>
    </citation>
    <scope>NUCLEOTIDE SEQUENCE</scope>
    <source>
        <strain evidence="11">CGMCC 1.15758</strain>
    </source>
</reference>
<dbReference type="FunFam" id="1.10.8.10:FF:000001">
    <property type="entry name" value="Elongation factor Ts"/>
    <property type="match status" value="1"/>
</dbReference>
<evidence type="ECO:0000256" key="8">
    <source>
        <dbReference type="RuleBase" id="RU000642"/>
    </source>
</evidence>
<dbReference type="PANTHER" id="PTHR11741:SF0">
    <property type="entry name" value="ELONGATION FACTOR TS, MITOCHONDRIAL"/>
    <property type="match status" value="1"/>
</dbReference>
<dbReference type="Proteomes" id="UP000636949">
    <property type="component" value="Unassembled WGS sequence"/>
</dbReference>
<evidence type="ECO:0000256" key="2">
    <source>
        <dbReference type="ARBA" id="ARBA00005532"/>
    </source>
</evidence>
<name>A0A8J2Z2W1_9GAMM</name>
<dbReference type="AlphaFoldDB" id="A0A8J2Z2W1"/>
<keyword evidence="5 7" id="KW-0251">Elongation factor</keyword>
<dbReference type="OrthoDB" id="9808348at2"/>
<evidence type="ECO:0000259" key="10">
    <source>
        <dbReference type="Pfam" id="PF00889"/>
    </source>
</evidence>
<keyword evidence="4 7" id="KW-0963">Cytoplasm</keyword>
<dbReference type="EMBL" id="BMJS01000003">
    <property type="protein sequence ID" value="GGF90632.1"/>
    <property type="molecule type" value="Genomic_DNA"/>
</dbReference>
<dbReference type="PROSITE" id="PS01127">
    <property type="entry name" value="EF_TS_2"/>
    <property type="match status" value="1"/>
</dbReference>
<sequence length="290" mass="31189">MATISAQLVKELRERTGAGMMECKKALTQTDGDIEKAVEEMRKSGAAKADKKASRVAAEGVIVMSQSVNKAVIVEINSETDFVARDENFKKFADAVVTAVANSNAKTLEEVLALTLASGESIEEARKNLIAKIGENINVRRVDALEGETVGVYSHGGRIGVIVAMNGGNEDLAKDIAMHIAASNPIVVSQDQVPEDIVAKEKEIFIAQARESGKPDEIIEKMITGRIRKFLDEQSLVGQPFVKNPDQKVSDLLKANNATVTGFIRFGVGEGIEKEETDFAAEVMSQVQGA</sequence>
<proteinExistence type="inferred from homology"/>
<evidence type="ECO:0000256" key="3">
    <source>
        <dbReference type="ARBA" id="ARBA00016956"/>
    </source>
</evidence>
<dbReference type="PROSITE" id="PS01126">
    <property type="entry name" value="EF_TS_1"/>
    <property type="match status" value="1"/>
</dbReference>
<feature type="region of interest" description="Involved in Mg(2+) ion dislocation from EF-Tu" evidence="7">
    <location>
        <begin position="80"/>
        <end position="83"/>
    </location>
</feature>
<comment type="function">
    <text evidence="7 8">Associates with the EF-Tu.GDP complex and induces the exchange of GDP to GTP. It remains bound to the aminoacyl-tRNA.EF-Tu.GTP complex up to the GTP hydrolysis stage on the ribosome.</text>
</comment>
<dbReference type="FunFam" id="3.30.479.20:FF:000001">
    <property type="entry name" value="Elongation factor Ts"/>
    <property type="match status" value="1"/>
</dbReference>
<evidence type="ECO:0000256" key="9">
    <source>
        <dbReference type="RuleBase" id="RU000643"/>
    </source>
</evidence>
<dbReference type="SUPFAM" id="SSF46934">
    <property type="entry name" value="UBA-like"/>
    <property type="match status" value="1"/>
</dbReference>
<dbReference type="InterPro" id="IPR036402">
    <property type="entry name" value="EF-Ts_dimer_sf"/>
</dbReference>
<dbReference type="Gene3D" id="1.10.8.10">
    <property type="entry name" value="DNA helicase RuvA subunit, C-terminal domain"/>
    <property type="match status" value="1"/>
</dbReference>
<evidence type="ECO:0000313" key="12">
    <source>
        <dbReference type="Proteomes" id="UP000636949"/>
    </source>
</evidence>
<dbReference type="PANTHER" id="PTHR11741">
    <property type="entry name" value="ELONGATION FACTOR TS"/>
    <property type="match status" value="1"/>
</dbReference>
<dbReference type="HAMAP" id="MF_00050">
    <property type="entry name" value="EF_Ts"/>
    <property type="match status" value="1"/>
</dbReference>
<comment type="subcellular location">
    <subcellularLocation>
        <location evidence="1 7 9">Cytoplasm</location>
    </subcellularLocation>
</comment>
<dbReference type="CDD" id="cd14275">
    <property type="entry name" value="UBA_EF-Ts"/>
    <property type="match status" value="1"/>
</dbReference>